<dbReference type="AlphaFoldDB" id="A0A3S2USG7"/>
<proteinExistence type="inferred from homology"/>
<feature type="transmembrane region" description="Helical" evidence="9">
    <location>
        <begin position="83"/>
        <end position="100"/>
    </location>
</feature>
<dbReference type="OrthoDB" id="9811967at2"/>
<dbReference type="Proteomes" id="UP000282837">
    <property type="component" value="Unassembled WGS sequence"/>
</dbReference>
<feature type="transmembrane region" description="Helical" evidence="9">
    <location>
        <begin position="56"/>
        <end position="76"/>
    </location>
</feature>
<dbReference type="GO" id="GO:0005886">
    <property type="term" value="C:plasma membrane"/>
    <property type="evidence" value="ECO:0007669"/>
    <property type="project" value="UniProtKB-SubCell"/>
</dbReference>
<comment type="similarity">
    <text evidence="3 9">Belongs to the CobD/CbiB family.</text>
</comment>
<evidence type="ECO:0000313" key="11">
    <source>
        <dbReference type="Proteomes" id="UP000282837"/>
    </source>
</evidence>
<dbReference type="GO" id="GO:0048472">
    <property type="term" value="F:threonine-phosphate decarboxylase activity"/>
    <property type="evidence" value="ECO:0007669"/>
    <property type="project" value="InterPro"/>
</dbReference>
<dbReference type="HAMAP" id="MF_00024">
    <property type="entry name" value="CobD_CbiB"/>
    <property type="match status" value="1"/>
</dbReference>
<dbReference type="UniPathway" id="UPA00148"/>
<evidence type="ECO:0000256" key="2">
    <source>
        <dbReference type="ARBA" id="ARBA00004953"/>
    </source>
</evidence>
<evidence type="ECO:0000256" key="1">
    <source>
        <dbReference type="ARBA" id="ARBA00004651"/>
    </source>
</evidence>
<feature type="transmembrane region" description="Helical" evidence="9">
    <location>
        <begin position="160"/>
        <end position="178"/>
    </location>
</feature>
<dbReference type="Pfam" id="PF03186">
    <property type="entry name" value="CobD_Cbib"/>
    <property type="match status" value="1"/>
</dbReference>
<evidence type="ECO:0000313" key="10">
    <source>
        <dbReference type="EMBL" id="RVU05805.1"/>
    </source>
</evidence>
<dbReference type="EMBL" id="SACO01000004">
    <property type="protein sequence ID" value="RVU05805.1"/>
    <property type="molecule type" value="Genomic_DNA"/>
</dbReference>
<dbReference type="GO" id="GO:0015420">
    <property type="term" value="F:ABC-type vitamin B12 transporter activity"/>
    <property type="evidence" value="ECO:0007669"/>
    <property type="project" value="UniProtKB-UniRule"/>
</dbReference>
<sequence length="310" mass="33718">MFEAVALGALALDAAVGWPDSLYRRLGHPVGWFARFLGWAEKWGNRPVWSPFQRRMAGIAAVLALLGMTAMVAWLLQHALWRWVAPWHWISVVLLAWPALAQRSLHDHVLAVLRPLRARDLPVARQAVGMIVGRDTDRLDADGVARAGVESLAESFCDGVVAPLFWLVLAGLPGVWMYKALNTADSLIGHPEPDLRDFGWAAARGDDVANLVPARLAGALICLVAGRGWRLMGRDARKHASPNAGWPEAAMAGALGVKLAGPISYDGVMRDKPSLGDGPWAGVDDLARAMVIYRRACVALWVMVGAIWLR</sequence>
<keyword evidence="7 9" id="KW-1133">Transmembrane helix</keyword>
<comment type="caution">
    <text evidence="9">Lacks conserved residue(s) required for the propagation of feature annotation.</text>
</comment>
<organism evidence="10 11">
    <name type="scientific">Novosphingobium umbonatum</name>
    <dbReference type="NCBI Taxonomy" id="1908524"/>
    <lineage>
        <taxon>Bacteria</taxon>
        <taxon>Pseudomonadati</taxon>
        <taxon>Pseudomonadota</taxon>
        <taxon>Alphaproteobacteria</taxon>
        <taxon>Sphingomonadales</taxon>
        <taxon>Sphingomonadaceae</taxon>
        <taxon>Novosphingobium</taxon>
    </lineage>
</organism>
<evidence type="ECO:0000256" key="8">
    <source>
        <dbReference type="ARBA" id="ARBA00023136"/>
    </source>
</evidence>
<keyword evidence="6 9" id="KW-0812">Transmembrane</keyword>
<evidence type="ECO:0000256" key="7">
    <source>
        <dbReference type="ARBA" id="ARBA00022989"/>
    </source>
</evidence>
<gene>
    <name evidence="9 10" type="primary">cobD</name>
    <name evidence="10" type="ORF">EOE18_07440</name>
</gene>
<protein>
    <recommendedName>
        <fullName evidence="9">Cobalamin biosynthesis protein CobD</fullName>
    </recommendedName>
</protein>
<accession>A0A3S2USG7</accession>
<evidence type="ECO:0000256" key="6">
    <source>
        <dbReference type="ARBA" id="ARBA00022692"/>
    </source>
</evidence>
<feature type="transmembrane region" description="Helical" evidence="9">
    <location>
        <begin position="292"/>
        <end position="309"/>
    </location>
</feature>
<evidence type="ECO:0000256" key="5">
    <source>
        <dbReference type="ARBA" id="ARBA00022573"/>
    </source>
</evidence>
<keyword evidence="5 9" id="KW-0169">Cobalamin biosynthesis</keyword>
<dbReference type="PANTHER" id="PTHR34308:SF1">
    <property type="entry name" value="COBALAMIN BIOSYNTHESIS PROTEIN CBIB"/>
    <property type="match status" value="1"/>
</dbReference>
<keyword evidence="8 9" id="KW-0472">Membrane</keyword>
<keyword evidence="4 9" id="KW-1003">Cell membrane</keyword>
<dbReference type="InterPro" id="IPR004485">
    <property type="entry name" value="Cobalamin_biosynth_CobD/CbiB"/>
</dbReference>
<comment type="function">
    <text evidence="9">Converts cobyric acid to cobinamide by the addition of aminopropanol on the F carboxylic group.</text>
</comment>
<name>A0A3S2USG7_9SPHN</name>
<dbReference type="PANTHER" id="PTHR34308">
    <property type="entry name" value="COBALAMIN BIOSYNTHESIS PROTEIN CBIB"/>
    <property type="match status" value="1"/>
</dbReference>
<comment type="caution">
    <text evidence="10">The sequence shown here is derived from an EMBL/GenBank/DDBJ whole genome shotgun (WGS) entry which is preliminary data.</text>
</comment>
<comment type="subcellular location">
    <subcellularLocation>
        <location evidence="1 9">Cell membrane</location>
        <topology evidence="1 9">Multi-pass membrane protein</topology>
    </subcellularLocation>
</comment>
<dbReference type="NCBIfam" id="TIGR00380">
    <property type="entry name" value="cobal_cbiB"/>
    <property type="match status" value="1"/>
</dbReference>
<dbReference type="RefSeq" id="WP_127707799.1">
    <property type="nucleotide sequence ID" value="NZ_SACO01000004.1"/>
</dbReference>
<dbReference type="GO" id="GO:0009236">
    <property type="term" value="P:cobalamin biosynthetic process"/>
    <property type="evidence" value="ECO:0007669"/>
    <property type="project" value="UniProtKB-UniRule"/>
</dbReference>
<reference evidence="10 11" key="1">
    <citation type="submission" date="2019-01" db="EMBL/GenBank/DDBJ databases">
        <authorList>
            <person name="Chen W.-M."/>
        </authorList>
    </citation>
    <scope>NUCLEOTIDE SEQUENCE [LARGE SCALE GENOMIC DNA]</scope>
    <source>
        <strain evidence="10 11">FSY-9</strain>
    </source>
</reference>
<keyword evidence="11" id="KW-1185">Reference proteome</keyword>
<evidence type="ECO:0000256" key="3">
    <source>
        <dbReference type="ARBA" id="ARBA00006263"/>
    </source>
</evidence>
<evidence type="ECO:0000256" key="4">
    <source>
        <dbReference type="ARBA" id="ARBA00022475"/>
    </source>
</evidence>
<comment type="pathway">
    <text evidence="2 9">Cofactor biosynthesis; adenosylcobalamin biosynthesis.</text>
</comment>
<evidence type="ECO:0000256" key="9">
    <source>
        <dbReference type="HAMAP-Rule" id="MF_00024"/>
    </source>
</evidence>